<dbReference type="CDD" id="cd00610">
    <property type="entry name" value="OAT_like"/>
    <property type="match status" value="1"/>
</dbReference>
<protein>
    <submittedName>
        <fullName evidence="6">Putrescine--2-oxoglutarate aminotransferase</fullName>
    </submittedName>
</protein>
<dbReference type="Gene3D" id="3.90.1150.10">
    <property type="entry name" value="Aspartate Aminotransferase, domain 1"/>
    <property type="match status" value="1"/>
</dbReference>
<dbReference type="InterPro" id="IPR005814">
    <property type="entry name" value="Aminotrans_3"/>
</dbReference>
<proteinExistence type="inferred from homology"/>
<dbReference type="InterPro" id="IPR015422">
    <property type="entry name" value="PyrdxlP-dep_Trfase_small"/>
</dbReference>
<keyword evidence="4 5" id="KW-0663">Pyridoxal phosphate</keyword>
<dbReference type="Gene3D" id="3.40.640.10">
    <property type="entry name" value="Type I PLP-dependent aspartate aminotransferase-like (Major domain)"/>
    <property type="match status" value="1"/>
</dbReference>
<dbReference type="PANTHER" id="PTHR11986:SF79">
    <property type="entry name" value="ACETYLORNITHINE AMINOTRANSFERASE, MITOCHONDRIAL"/>
    <property type="match status" value="1"/>
</dbReference>
<evidence type="ECO:0000313" key="6">
    <source>
        <dbReference type="EMBL" id="KPY30896.1"/>
    </source>
</evidence>
<dbReference type="InterPro" id="IPR050103">
    <property type="entry name" value="Class-III_PLP-dep_AT"/>
</dbReference>
<evidence type="ECO:0000313" key="7">
    <source>
        <dbReference type="Proteomes" id="UP000050562"/>
    </source>
</evidence>
<dbReference type="EMBL" id="LJRC01000267">
    <property type="protein sequence ID" value="KPY30896.1"/>
    <property type="molecule type" value="Genomic_DNA"/>
</dbReference>
<keyword evidence="2 6" id="KW-0032">Aminotransferase</keyword>
<dbReference type="RefSeq" id="WP_025995357.1">
    <property type="nucleotide sequence ID" value="NZ_LJRC01000267.1"/>
</dbReference>
<accession>A0A0N8SIY6</accession>
<evidence type="ECO:0000256" key="4">
    <source>
        <dbReference type="ARBA" id="ARBA00022898"/>
    </source>
</evidence>
<evidence type="ECO:0000256" key="5">
    <source>
        <dbReference type="RuleBase" id="RU003560"/>
    </source>
</evidence>
<dbReference type="PIRSF" id="PIRSF000521">
    <property type="entry name" value="Transaminase_4ab_Lys_Orn"/>
    <property type="match status" value="1"/>
</dbReference>
<evidence type="ECO:0000256" key="3">
    <source>
        <dbReference type="ARBA" id="ARBA00022679"/>
    </source>
</evidence>
<dbReference type="SUPFAM" id="SSF53383">
    <property type="entry name" value="PLP-dependent transferases"/>
    <property type="match status" value="1"/>
</dbReference>
<keyword evidence="3 6" id="KW-0808">Transferase</keyword>
<reference evidence="6 7" key="1">
    <citation type="submission" date="2015-09" db="EMBL/GenBank/DDBJ databases">
        <title>Genome announcement of multiple Pseudomonas syringae strains.</title>
        <authorList>
            <person name="Thakur S."/>
            <person name="Wang P.W."/>
            <person name="Gong Y."/>
            <person name="Weir B.S."/>
            <person name="Guttman D.S."/>
        </authorList>
    </citation>
    <scope>NUCLEOTIDE SEQUENCE [LARGE SCALE GENOMIC DNA]</scope>
    <source>
        <strain evidence="6 7">ICMP3956</strain>
    </source>
</reference>
<dbReference type="PROSITE" id="PS00600">
    <property type="entry name" value="AA_TRANSFER_CLASS_3"/>
    <property type="match status" value="1"/>
</dbReference>
<dbReference type="GO" id="GO:0042802">
    <property type="term" value="F:identical protein binding"/>
    <property type="evidence" value="ECO:0007669"/>
    <property type="project" value="TreeGrafter"/>
</dbReference>
<dbReference type="GO" id="GO:0008483">
    <property type="term" value="F:transaminase activity"/>
    <property type="evidence" value="ECO:0007669"/>
    <property type="project" value="UniProtKB-KW"/>
</dbReference>
<dbReference type="PANTHER" id="PTHR11986">
    <property type="entry name" value="AMINOTRANSFERASE CLASS III"/>
    <property type="match status" value="1"/>
</dbReference>
<dbReference type="Proteomes" id="UP000050562">
    <property type="component" value="Unassembled WGS sequence"/>
</dbReference>
<dbReference type="InterPro" id="IPR015424">
    <property type="entry name" value="PyrdxlP-dep_Trfase"/>
</dbReference>
<evidence type="ECO:0000256" key="1">
    <source>
        <dbReference type="ARBA" id="ARBA00001933"/>
    </source>
</evidence>
<gene>
    <name evidence="6" type="ORF">ALO52_101118</name>
</gene>
<comment type="cofactor">
    <cofactor evidence="1">
        <name>pyridoxal 5'-phosphate</name>
        <dbReference type="ChEBI" id="CHEBI:597326"/>
    </cofactor>
</comment>
<dbReference type="Pfam" id="PF00202">
    <property type="entry name" value="Aminotran_3"/>
    <property type="match status" value="1"/>
</dbReference>
<sequence>MSSTMPREQLLDDCEQFWSASAAKLYRIGKTSVEKSTDGIYVTDHTGKKFIDCACSYGVFIVGHRNPTVRERVQAQLSELAWVPEGREHPTQAVLSERLRHLIPGDWGEVRYMVSGAEAIEQTMRYVLQVQKHRRGIVVMTDSYHGKTLAAMSILGQQQHHSSYGTYSEEVTYVPYGDFAALQKAVGEGVCAIYVEPILGGAHLQVPPVGYMANIRALCDATQTLLIADEIQTGFGRCGKWFAVQYDDVVPDIMILSKGLTGGYTSFACAVYSQALTNRFPLDEIEPDNRTTGGHPLACSAALAAIDYIQQHNLVELSRINGGLLRNGLQRLASRFPQIIEDVPGVGLMTGLRLRGSVYEALMSMELGKRGVHAGHSMNEKAEHPVLRFYPPLNITPEALEHVLKMIEESLEVIAAKPKLFVKAFSLVVRNMYQIPNKWLGSKKGLKHA</sequence>
<dbReference type="FunFam" id="3.40.640.10:FF:000004">
    <property type="entry name" value="Acetylornithine aminotransferase"/>
    <property type="match status" value="1"/>
</dbReference>
<evidence type="ECO:0000256" key="2">
    <source>
        <dbReference type="ARBA" id="ARBA00022576"/>
    </source>
</evidence>
<dbReference type="AlphaFoldDB" id="A0A0N8SIY6"/>
<dbReference type="InterPro" id="IPR049704">
    <property type="entry name" value="Aminotrans_3_PPA_site"/>
</dbReference>
<comment type="similarity">
    <text evidence="5">Belongs to the class-III pyridoxal-phosphate-dependent aminotransferase family.</text>
</comment>
<dbReference type="PATRIC" id="fig|251707.3.peg.3731"/>
<comment type="caution">
    <text evidence="6">The sequence shown here is derived from an EMBL/GenBank/DDBJ whole genome shotgun (WGS) entry which is preliminary data.</text>
</comment>
<name>A0A0N8SIY6_9PSED</name>
<dbReference type="GeneID" id="47762082"/>
<organism evidence="6 7">
    <name type="scientific">Pseudomonas syringae pv. primulae</name>
    <dbReference type="NCBI Taxonomy" id="251707"/>
    <lineage>
        <taxon>Bacteria</taxon>
        <taxon>Pseudomonadati</taxon>
        <taxon>Pseudomonadota</taxon>
        <taxon>Gammaproteobacteria</taxon>
        <taxon>Pseudomonadales</taxon>
        <taxon>Pseudomonadaceae</taxon>
        <taxon>Pseudomonas</taxon>
    </lineage>
</organism>
<dbReference type="GO" id="GO:0030170">
    <property type="term" value="F:pyridoxal phosphate binding"/>
    <property type="evidence" value="ECO:0007669"/>
    <property type="project" value="InterPro"/>
</dbReference>
<dbReference type="InterPro" id="IPR015421">
    <property type="entry name" value="PyrdxlP-dep_Trfase_major"/>
</dbReference>